<organism evidence="1 2">
    <name type="scientific">Ixodes persulcatus</name>
    <name type="common">Taiga tick</name>
    <dbReference type="NCBI Taxonomy" id="34615"/>
    <lineage>
        <taxon>Eukaryota</taxon>
        <taxon>Metazoa</taxon>
        <taxon>Ecdysozoa</taxon>
        <taxon>Arthropoda</taxon>
        <taxon>Chelicerata</taxon>
        <taxon>Arachnida</taxon>
        <taxon>Acari</taxon>
        <taxon>Parasitiformes</taxon>
        <taxon>Ixodida</taxon>
        <taxon>Ixodoidea</taxon>
        <taxon>Ixodidae</taxon>
        <taxon>Ixodinae</taxon>
        <taxon>Ixodes</taxon>
    </lineage>
</organism>
<accession>A0AC60P9H0</accession>
<keyword evidence="2" id="KW-1185">Reference proteome</keyword>
<comment type="caution">
    <text evidence="1">The sequence shown here is derived from an EMBL/GenBank/DDBJ whole genome shotgun (WGS) entry which is preliminary data.</text>
</comment>
<protein>
    <submittedName>
        <fullName evidence="1">Uncharacterized protein</fullName>
    </submittedName>
</protein>
<sequence length="174" mass="19346">MCVRKALRPAFKGIRLPEEWKWAKRELPEKEKLPGEPSNNQEIQAFQRRSAFIGLWSQIDGLARTSEVRSSFSLARAFFARAIFFERVSGIHASGFLSPVPPGTEGQKGATGSSPNQLGGRELSISECYFAVKGTALVLPHDESMHVYRCSNNNVASLESCTCLRRTLFCPLLL</sequence>
<name>A0AC60P9H0_IXOPE</name>
<proteinExistence type="predicted"/>
<dbReference type="EMBL" id="JABSTQ010010991">
    <property type="protein sequence ID" value="KAG0416075.1"/>
    <property type="molecule type" value="Genomic_DNA"/>
</dbReference>
<dbReference type="Proteomes" id="UP000805193">
    <property type="component" value="Unassembled WGS sequence"/>
</dbReference>
<evidence type="ECO:0000313" key="1">
    <source>
        <dbReference type="EMBL" id="KAG0416075.1"/>
    </source>
</evidence>
<reference evidence="1 2" key="1">
    <citation type="journal article" date="2020" name="Cell">
        <title>Large-Scale Comparative Analyses of Tick Genomes Elucidate Their Genetic Diversity and Vector Capacities.</title>
        <authorList>
            <consortium name="Tick Genome and Microbiome Consortium (TIGMIC)"/>
            <person name="Jia N."/>
            <person name="Wang J."/>
            <person name="Shi W."/>
            <person name="Du L."/>
            <person name="Sun Y."/>
            <person name="Zhan W."/>
            <person name="Jiang J.F."/>
            <person name="Wang Q."/>
            <person name="Zhang B."/>
            <person name="Ji P."/>
            <person name="Bell-Sakyi L."/>
            <person name="Cui X.M."/>
            <person name="Yuan T.T."/>
            <person name="Jiang B.G."/>
            <person name="Yang W.F."/>
            <person name="Lam T.T."/>
            <person name="Chang Q.C."/>
            <person name="Ding S.J."/>
            <person name="Wang X.J."/>
            <person name="Zhu J.G."/>
            <person name="Ruan X.D."/>
            <person name="Zhao L."/>
            <person name="Wei J.T."/>
            <person name="Ye R.Z."/>
            <person name="Que T.C."/>
            <person name="Du C.H."/>
            <person name="Zhou Y.H."/>
            <person name="Cheng J.X."/>
            <person name="Dai P.F."/>
            <person name="Guo W.B."/>
            <person name="Han X.H."/>
            <person name="Huang E.J."/>
            <person name="Li L.F."/>
            <person name="Wei W."/>
            <person name="Gao Y.C."/>
            <person name="Liu J.Z."/>
            <person name="Shao H.Z."/>
            <person name="Wang X."/>
            <person name="Wang C.C."/>
            <person name="Yang T.C."/>
            <person name="Huo Q.B."/>
            <person name="Li W."/>
            <person name="Chen H.Y."/>
            <person name="Chen S.E."/>
            <person name="Zhou L.G."/>
            <person name="Ni X.B."/>
            <person name="Tian J.H."/>
            <person name="Sheng Y."/>
            <person name="Liu T."/>
            <person name="Pan Y.S."/>
            <person name="Xia L.Y."/>
            <person name="Li J."/>
            <person name="Zhao F."/>
            <person name="Cao W.C."/>
        </authorList>
    </citation>
    <scope>NUCLEOTIDE SEQUENCE [LARGE SCALE GENOMIC DNA]</scope>
    <source>
        <strain evidence="1">Iper-2018</strain>
    </source>
</reference>
<evidence type="ECO:0000313" key="2">
    <source>
        <dbReference type="Proteomes" id="UP000805193"/>
    </source>
</evidence>
<gene>
    <name evidence="1" type="ORF">HPB47_006751</name>
</gene>